<accession>A0A427YL23</accession>
<evidence type="ECO:0000259" key="4">
    <source>
        <dbReference type="PROSITE" id="PS50014"/>
    </source>
</evidence>
<dbReference type="GO" id="GO:0006325">
    <property type="term" value="P:chromatin organization"/>
    <property type="evidence" value="ECO:0007669"/>
    <property type="project" value="UniProtKB-ARBA"/>
</dbReference>
<feature type="domain" description="Bromo" evidence="4">
    <location>
        <begin position="774"/>
        <end position="844"/>
    </location>
</feature>
<feature type="compositionally biased region" description="Acidic residues" evidence="3">
    <location>
        <begin position="555"/>
        <end position="564"/>
    </location>
</feature>
<evidence type="ECO:0000313" key="5">
    <source>
        <dbReference type="EMBL" id="RSH91766.1"/>
    </source>
</evidence>
<feature type="compositionally biased region" description="Basic and acidic residues" evidence="3">
    <location>
        <begin position="244"/>
        <end position="255"/>
    </location>
</feature>
<reference evidence="5 6" key="1">
    <citation type="submission" date="2018-11" db="EMBL/GenBank/DDBJ databases">
        <title>Genome sequence of Saitozyma podzolica DSM 27192.</title>
        <authorList>
            <person name="Aliyu H."/>
            <person name="Gorte O."/>
            <person name="Ochsenreither K."/>
        </authorList>
    </citation>
    <scope>NUCLEOTIDE SEQUENCE [LARGE SCALE GENOMIC DNA]</scope>
    <source>
        <strain evidence="5 6">DSM 27192</strain>
    </source>
</reference>
<dbReference type="GO" id="GO:0035267">
    <property type="term" value="C:NuA4 histone acetyltransferase complex"/>
    <property type="evidence" value="ECO:0007669"/>
    <property type="project" value="TreeGrafter"/>
</dbReference>
<gene>
    <name evidence="5" type="ORF">EHS25_009135</name>
</gene>
<feature type="compositionally biased region" description="Basic and acidic residues" evidence="3">
    <location>
        <begin position="706"/>
        <end position="724"/>
    </location>
</feature>
<comment type="caution">
    <text evidence="5">The sequence shown here is derived from an EMBL/GenBank/DDBJ whole genome shotgun (WGS) entry which is preliminary data.</text>
</comment>
<feature type="compositionally biased region" description="Acidic residues" evidence="3">
    <location>
        <begin position="337"/>
        <end position="361"/>
    </location>
</feature>
<feature type="compositionally biased region" description="Basic and acidic residues" evidence="3">
    <location>
        <begin position="186"/>
        <end position="209"/>
    </location>
</feature>
<feature type="compositionally biased region" description="Acidic residues" evidence="3">
    <location>
        <begin position="401"/>
        <end position="454"/>
    </location>
</feature>
<name>A0A427YL23_9TREE</name>
<dbReference type="InterPro" id="IPR036427">
    <property type="entry name" value="Bromodomain-like_sf"/>
</dbReference>
<dbReference type="PANTHER" id="PTHR15398">
    <property type="entry name" value="BROMODOMAIN-CONTAINING PROTEIN 8"/>
    <property type="match status" value="1"/>
</dbReference>
<dbReference type="InterPro" id="IPR001487">
    <property type="entry name" value="Bromodomain"/>
</dbReference>
<organism evidence="5 6">
    <name type="scientific">Saitozyma podzolica</name>
    <dbReference type="NCBI Taxonomy" id="1890683"/>
    <lineage>
        <taxon>Eukaryota</taxon>
        <taxon>Fungi</taxon>
        <taxon>Dikarya</taxon>
        <taxon>Basidiomycota</taxon>
        <taxon>Agaricomycotina</taxon>
        <taxon>Tremellomycetes</taxon>
        <taxon>Tremellales</taxon>
        <taxon>Trimorphomycetaceae</taxon>
        <taxon>Saitozyma</taxon>
    </lineage>
</organism>
<dbReference type="STRING" id="1890683.A0A427YL23"/>
<evidence type="ECO:0000313" key="6">
    <source>
        <dbReference type="Proteomes" id="UP000279259"/>
    </source>
</evidence>
<evidence type="ECO:0000256" key="1">
    <source>
        <dbReference type="ARBA" id="ARBA00023117"/>
    </source>
</evidence>
<evidence type="ECO:0000256" key="2">
    <source>
        <dbReference type="PROSITE-ProRule" id="PRU00035"/>
    </source>
</evidence>
<evidence type="ECO:0000256" key="3">
    <source>
        <dbReference type="SAM" id="MobiDB-lite"/>
    </source>
</evidence>
<protein>
    <recommendedName>
        <fullName evidence="4">Bromo domain-containing protein</fullName>
    </recommendedName>
</protein>
<proteinExistence type="predicted"/>
<dbReference type="CDD" id="cd04369">
    <property type="entry name" value="Bromodomain"/>
    <property type="match status" value="1"/>
</dbReference>
<feature type="compositionally biased region" description="Low complexity" evidence="3">
    <location>
        <begin position="502"/>
        <end position="518"/>
    </location>
</feature>
<keyword evidence="1 2" id="KW-0103">Bromodomain</keyword>
<feature type="compositionally biased region" description="Polar residues" evidence="3">
    <location>
        <begin position="280"/>
        <end position="289"/>
    </location>
</feature>
<feature type="region of interest" description="Disordered" evidence="3">
    <location>
        <begin position="161"/>
        <end position="594"/>
    </location>
</feature>
<feature type="compositionally biased region" description="Low complexity" evidence="3">
    <location>
        <begin position="729"/>
        <end position="754"/>
    </location>
</feature>
<sequence>MDELAFSSRLTTQEKLLLSQAVYKLGALQWPNISKLLLSHPCCRDRPAELFTPEGCEESYVGLMTAIGVNVPAEGATKPLASVHLRLAQTFYLARLSELQTQIASYETQFTSLMSEISAIRSGSLDEAIRNEVRAVLARKYGKRLLDSWVPPVDDVRGAVEAGQVSEEQVKEEEEGVRSGTATGTAKKDGETDKEKEQVDEKMEKEKQAETVTTISEVIGEEQMEKVVDEGITEPAGEDIEMEESPKQGSEEREVPPAITTGPTVSVPSEEKEFAKAPTASPTKSSRSELSPAPGSPLSDAPEQADENEVEAPQRGNRAEAPESSAKSPVAKKPEPEPEAEVEEREPETESEPEPELEPEPETTTTRSRKRKASVPPKAPPAKRSGRRAASPVDTAPDTEAASEPEPEPEAQAEAMEVEEEEGGEGEGVEEGNEEAEAEVEAEAEAEAEEEEEAPTTRGRRASKRHVPAKVPTTGTSKKASTAAAAPESPSARTKDSSPAISRRAPSVSSTTSATPATAEERRSSRLGRGRHSDAASVVAAVKHREQSAAVESVKEEDGEQEDGEEKKTTRTSARRKGAAEVEVSTPVPDKRSKRGSIRSEWLLPFVLQFTTARIRWEPQLESLCPVDTRPAWSCWGWCSANYSPVAIRPSACLPACPLVVVEPVPGRADESAVLRPASVARESVGDDDEVGAGTRGAEGASTVTSKKERSTPVPDRERDRDHQQAPGSASSSAALSGRVGKSSKNGASASASATPRDAKSAQKLLFSLHDAISGHRNGNVFQGPVRKSDAKDYYDVIKRPMDLKTIRGRIRDGQVTTIDEFERDVLLMFANAMMYNAKGSQVYDMAEEMLRESENHIAHFRTLQHDVGR</sequence>
<dbReference type="Pfam" id="PF00439">
    <property type="entry name" value="Bromodomain"/>
    <property type="match status" value="1"/>
</dbReference>
<dbReference type="Proteomes" id="UP000279259">
    <property type="component" value="Unassembled WGS sequence"/>
</dbReference>
<dbReference type="PROSITE" id="PS50014">
    <property type="entry name" value="BROMODOMAIN_2"/>
    <property type="match status" value="1"/>
</dbReference>
<dbReference type="SUPFAM" id="SSF47370">
    <property type="entry name" value="Bromodomain"/>
    <property type="match status" value="1"/>
</dbReference>
<dbReference type="PANTHER" id="PTHR15398:SF4">
    <property type="entry name" value="BROMODOMAIN-CONTAINING PROTEIN 8 ISOFORM X1"/>
    <property type="match status" value="1"/>
</dbReference>
<dbReference type="PRINTS" id="PR00503">
    <property type="entry name" value="BROMODOMAIN"/>
</dbReference>
<dbReference type="Gene3D" id="1.20.920.10">
    <property type="entry name" value="Bromodomain-like"/>
    <property type="match status" value="1"/>
</dbReference>
<feature type="compositionally biased region" description="Low complexity" evidence="3">
    <location>
        <begin position="322"/>
        <end position="331"/>
    </location>
</feature>
<feature type="compositionally biased region" description="Basic residues" evidence="3">
    <location>
        <begin position="458"/>
        <end position="468"/>
    </location>
</feature>
<dbReference type="SMART" id="SM00297">
    <property type="entry name" value="BROMO"/>
    <property type="match status" value="1"/>
</dbReference>
<dbReference type="EMBL" id="RSCD01000007">
    <property type="protein sequence ID" value="RSH91766.1"/>
    <property type="molecule type" value="Genomic_DNA"/>
</dbReference>
<feature type="compositionally biased region" description="Low complexity" evidence="3">
    <location>
        <begin position="472"/>
        <end position="492"/>
    </location>
</feature>
<dbReference type="OrthoDB" id="1742084at2759"/>
<keyword evidence="6" id="KW-1185">Reference proteome</keyword>
<dbReference type="AlphaFoldDB" id="A0A427YL23"/>
<feature type="region of interest" description="Disordered" evidence="3">
    <location>
        <begin position="678"/>
        <end position="757"/>
    </location>
</feature>